<dbReference type="GeneID" id="30320315"/>
<proteinExistence type="predicted"/>
<gene>
    <name evidence="2" type="ORF">NCTC12965_05839</name>
</gene>
<protein>
    <submittedName>
        <fullName evidence="2">RES domain</fullName>
    </submittedName>
</protein>
<evidence type="ECO:0000313" key="2">
    <source>
        <dbReference type="EMBL" id="VTR49640.1"/>
    </source>
</evidence>
<organism evidence="2">
    <name type="scientific">Serratia fonticola</name>
    <dbReference type="NCBI Taxonomy" id="47917"/>
    <lineage>
        <taxon>Bacteria</taxon>
        <taxon>Pseudomonadati</taxon>
        <taxon>Pseudomonadota</taxon>
        <taxon>Gammaproteobacteria</taxon>
        <taxon>Enterobacterales</taxon>
        <taxon>Yersiniaceae</taxon>
        <taxon>Serratia</taxon>
    </lineage>
</organism>
<reference evidence="2" key="1">
    <citation type="submission" date="2019-05" db="EMBL/GenBank/DDBJ databases">
        <authorList>
            <consortium name="Pathogen Informatics"/>
        </authorList>
    </citation>
    <scope>NUCLEOTIDE SEQUENCE [LARGE SCALE GENOMIC DNA]</scope>
    <source>
        <strain evidence="2">NCTC12965</strain>
    </source>
</reference>
<evidence type="ECO:0000259" key="1">
    <source>
        <dbReference type="Pfam" id="PF08808"/>
    </source>
</evidence>
<feature type="domain" description="RES" evidence="1">
    <location>
        <begin position="57"/>
        <end position="170"/>
    </location>
</feature>
<dbReference type="AlphaFoldDB" id="A0A4U9VQM1"/>
<dbReference type="EMBL" id="CABEEZ010000121">
    <property type="protein sequence ID" value="VTR49640.1"/>
    <property type="molecule type" value="Genomic_DNA"/>
</dbReference>
<dbReference type="RefSeq" id="WP_080660681.1">
    <property type="nucleotide sequence ID" value="NZ_CAMKUH010000007.1"/>
</dbReference>
<accession>A0A4U9VQM1</accession>
<sequence length="210" mass="23878">MMIIEYEGNLHDRLTKIMDLEDQGKLRVTKLIAAGAGYYKLQDQYYGGKGVFFNPNSENRFSLPDKSKWPMYLAESPHTACSEFYQNEEFIDRSDYTTNCMVEISVQKPLKVFDETRLAPHLRISVGDLMGPRSVYIFTQKLSKALADHADGLEYLSRHNGQPCVVLWSDKLDGGGILLTTSVTRLSKYEHQGKTARQILKSECNLRITG</sequence>
<dbReference type="InterPro" id="IPR014914">
    <property type="entry name" value="RES_dom"/>
</dbReference>
<dbReference type="Pfam" id="PF08808">
    <property type="entry name" value="RES"/>
    <property type="match status" value="1"/>
</dbReference>
<name>A0A4U9VQM1_SERFO</name>